<dbReference type="EMBL" id="SDIL01000013">
    <property type="protein sequence ID" value="RXK40903.1"/>
    <property type="molecule type" value="Genomic_DNA"/>
</dbReference>
<gene>
    <name evidence="2" type="ORF">M231_01751</name>
</gene>
<evidence type="ECO:0000313" key="3">
    <source>
        <dbReference type="Proteomes" id="UP000289152"/>
    </source>
</evidence>
<dbReference type="Proteomes" id="UP000289152">
    <property type="component" value="Unassembled WGS sequence"/>
</dbReference>
<protein>
    <submittedName>
        <fullName evidence="2">Uncharacterized protein</fullName>
    </submittedName>
</protein>
<feature type="compositionally biased region" description="Polar residues" evidence="1">
    <location>
        <begin position="82"/>
        <end position="91"/>
    </location>
</feature>
<feature type="compositionally biased region" description="Polar residues" evidence="1">
    <location>
        <begin position="1"/>
        <end position="34"/>
    </location>
</feature>
<sequence>MSCTTQSEQTYTQYNNTSRASSTGTHDELTTQVEASEEDTTSQSRYLNQETDTQFEGQSLRRPQPSGPIRWDPPHPPDAYKSTMTVTEISS</sequence>
<evidence type="ECO:0000313" key="2">
    <source>
        <dbReference type="EMBL" id="RXK40903.1"/>
    </source>
</evidence>
<proteinExistence type="predicted"/>
<feature type="compositionally biased region" description="Polar residues" evidence="1">
    <location>
        <begin position="41"/>
        <end position="57"/>
    </location>
</feature>
<evidence type="ECO:0000256" key="1">
    <source>
        <dbReference type="SAM" id="MobiDB-lite"/>
    </source>
</evidence>
<reference evidence="2 3" key="1">
    <citation type="submission" date="2016-06" db="EMBL/GenBank/DDBJ databases">
        <title>Evolution of pathogenesis and genome organization in the Tremellales.</title>
        <authorList>
            <person name="Cuomo C."/>
            <person name="Litvintseva A."/>
            <person name="Heitman J."/>
            <person name="Chen Y."/>
            <person name="Sun S."/>
            <person name="Springer D."/>
            <person name="Dromer F."/>
            <person name="Young S."/>
            <person name="Zeng Q."/>
            <person name="Chapman S."/>
            <person name="Gujja S."/>
            <person name="Saif S."/>
            <person name="Birren B."/>
        </authorList>
    </citation>
    <scope>NUCLEOTIDE SEQUENCE [LARGE SCALE GENOMIC DNA]</scope>
    <source>
        <strain evidence="2 3">ATCC 28783</strain>
    </source>
</reference>
<dbReference type="InParanoid" id="A0A4Q1BSA1"/>
<comment type="caution">
    <text evidence="2">The sequence shown here is derived from an EMBL/GenBank/DDBJ whole genome shotgun (WGS) entry which is preliminary data.</text>
</comment>
<name>A0A4Q1BSA1_TREME</name>
<accession>A0A4Q1BSA1</accession>
<feature type="region of interest" description="Disordered" evidence="1">
    <location>
        <begin position="1"/>
        <end position="91"/>
    </location>
</feature>
<organism evidence="2 3">
    <name type="scientific">Tremella mesenterica</name>
    <name type="common">Jelly fungus</name>
    <dbReference type="NCBI Taxonomy" id="5217"/>
    <lineage>
        <taxon>Eukaryota</taxon>
        <taxon>Fungi</taxon>
        <taxon>Dikarya</taxon>
        <taxon>Basidiomycota</taxon>
        <taxon>Agaricomycotina</taxon>
        <taxon>Tremellomycetes</taxon>
        <taxon>Tremellales</taxon>
        <taxon>Tremellaceae</taxon>
        <taxon>Tremella</taxon>
    </lineage>
</organism>
<keyword evidence="3" id="KW-1185">Reference proteome</keyword>
<dbReference type="AlphaFoldDB" id="A0A4Q1BSA1"/>